<dbReference type="KEGG" id="tva:4750915"/>
<dbReference type="VEuPathDB" id="TrichDB:TVAGG3_0029870"/>
<gene>
    <name evidence="2" type="ORF">TVAG_199680</name>
</gene>
<dbReference type="InterPro" id="IPR049625">
    <property type="entry name" value="Glyco_transf_61_cat"/>
</dbReference>
<reference evidence="2" key="1">
    <citation type="submission" date="2006-10" db="EMBL/GenBank/DDBJ databases">
        <authorList>
            <person name="Amadeo P."/>
            <person name="Zhao Q."/>
            <person name="Wortman J."/>
            <person name="Fraser-Liggett C."/>
            <person name="Carlton J."/>
        </authorList>
    </citation>
    <scope>NUCLEOTIDE SEQUENCE</scope>
    <source>
        <strain evidence="2">G3</strain>
    </source>
</reference>
<sequence>MKWEYPVYLNVSHFLHIYDKAVVGFGYHPQFGHVLQDMIGALISVPSEITKDADIFIRGEESQARDYLPLLGFEKNRVHSLPENWIFVKDLYVVVTNYGISGLQVSFRDLHDVIFRVNNLTNLKPTLHVFINKAKKNWGHVTNMHQLYDLSRKNFPQYDWRLLPDTFVLNASETMRTLARTKIFISATGSCSFNMIFLPQNSGLLLIDSRFLNSPCIAIAHTLNIWFYYIASNRINRIPGRTGGRLEVNVFNKSLEMLMTAVYTGKWPEITIPSRKFIQFDKEKTKRLIFKYGNAKKTTVIRYDRKLENTMLTNVYPRLKDYFTEQ</sequence>
<evidence type="ECO:0000313" key="3">
    <source>
        <dbReference type="Proteomes" id="UP000001542"/>
    </source>
</evidence>
<evidence type="ECO:0000259" key="1">
    <source>
        <dbReference type="Pfam" id="PF04577"/>
    </source>
</evidence>
<dbReference type="EMBL" id="DS113925">
    <property type="protein sequence ID" value="EAX93194.1"/>
    <property type="molecule type" value="Genomic_DNA"/>
</dbReference>
<feature type="domain" description="Glycosyltransferase 61 catalytic" evidence="1">
    <location>
        <begin position="31"/>
        <end position="204"/>
    </location>
</feature>
<reference evidence="2" key="2">
    <citation type="journal article" date="2007" name="Science">
        <title>Draft genome sequence of the sexually transmitted pathogen Trichomonas vaginalis.</title>
        <authorList>
            <person name="Carlton J.M."/>
            <person name="Hirt R.P."/>
            <person name="Silva J.C."/>
            <person name="Delcher A.L."/>
            <person name="Schatz M."/>
            <person name="Zhao Q."/>
            <person name="Wortman J.R."/>
            <person name="Bidwell S.L."/>
            <person name="Alsmark U.C.M."/>
            <person name="Besteiro S."/>
            <person name="Sicheritz-Ponten T."/>
            <person name="Noel C.J."/>
            <person name="Dacks J.B."/>
            <person name="Foster P.G."/>
            <person name="Simillion C."/>
            <person name="Van de Peer Y."/>
            <person name="Miranda-Saavedra D."/>
            <person name="Barton G.J."/>
            <person name="Westrop G.D."/>
            <person name="Mueller S."/>
            <person name="Dessi D."/>
            <person name="Fiori P.L."/>
            <person name="Ren Q."/>
            <person name="Paulsen I."/>
            <person name="Zhang H."/>
            <person name="Bastida-Corcuera F.D."/>
            <person name="Simoes-Barbosa A."/>
            <person name="Brown M.T."/>
            <person name="Hayes R.D."/>
            <person name="Mukherjee M."/>
            <person name="Okumura C.Y."/>
            <person name="Schneider R."/>
            <person name="Smith A.J."/>
            <person name="Vanacova S."/>
            <person name="Villalvazo M."/>
            <person name="Haas B.J."/>
            <person name="Pertea M."/>
            <person name="Feldblyum T.V."/>
            <person name="Utterback T.R."/>
            <person name="Shu C.L."/>
            <person name="Osoegawa K."/>
            <person name="de Jong P.J."/>
            <person name="Hrdy I."/>
            <person name="Horvathova L."/>
            <person name="Zubacova Z."/>
            <person name="Dolezal P."/>
            <person name="Malik S.B."/>
            <person name="Logsdon J.M. Jr."/>
            <person name="Henze K."/>
            <person name="Gupta A."/>
            <person name="Wang C.C."/>
            <person name="Dunne R.L."/>
            <person name="Upcroft J.A."/>
            <person name="Upcroft P."/>
            <person name="White O."/>
            <person name="Salzberg S.L."/>
            <person name="Tang P."/>
            <person name="Chiu C.-H."/>
            <person name="Lee Y.-S."/>
            <person name="Embley T.M."/>
            <person name="Coombs G.H."/>
            <person name="Mottram J.C."/>
            <person name="Tachezy J."/>
            <person name="Fraser-Liggett C.M."/>
            <person name="Johnson P.J."/>
        </authorList>
    </citation>
    <scope>NUCLEOTIDE SEQUENCE [LARGE SCALE GENOMIC DNA]</scope>
    <source>
        <strain evidence="2">G3</strain>
    </source>
</reference>
<dbReference type="GO" id="GO:0016757">
    <property type="term" value="F:glycosyltransferase activity"/>
    <property type="evidence" value="ECO:0000318"/>
    <property type="project" value="GO_Central"/>
</dbReference>
<organism evidence="2 3">
    <name type="scientific">Trichomonas vaginalis (strain ATCC PRA-98 / G3)</name>
    <dbReference type="NCBI Taxonomy" id="412133"/>
    <lineage>
        <taxon>Eukaryota</taxon>
        <taxon>Metamonada</taxon>
        <taxon>Parabasalia</taxon>
        <taxon>Trichomonadida</taxon>
        <taxon>Trichomonadidae</taxon>
        <taxon>Trichomonas</taxon>
    </lineage>
</organism>
<evidence type="ECO:0000313" key="2">
    <source>
        <dbReference type="EMBL" id="EAX93194.1"/>
    </source>
</evidence>
<dbReference type="InParanoid" id="A2FPF9"/>
<dbReference type="AlphaFoldDB" id="A2FPF9"/>
<proteinExistence type="predicted"/>
<protein>
    <recommendedName>
        <fullName evidence="1">Glycosyltransferase 61 catalytic domain-containing protein</fullName>
    </recommendedName>
</protein>
<name>A2FPF9_TRIV3</name>
<dbReference type="RefSeq" id="XP_001306124.1">
    <property type="nucleotide sequence ID" value="XM_001306123.1"/>
</dbReference>
<dbReference type="Proteomes" id="UP000001542">
    <property type="component" value="Unassembled WGS sequence"/>
</dbReference>
<dbReference type="Pfam" id="PF04577">
    <property type="entry name" value="Glyco_transf_61"/>
    <property type="match status" value="1"/>
</dbReference>
<accession>A2FPF9</accession>
<keyword evidence="3" id="KW-1185">Reference proteome</keyword>
<dbReference type="VEuPathDB" id="TrichDB:TVAG_199680"/>